<feature type="region of interest" description="Disordered" evidence="2">
    <location>
        <begin position="306"/>
        <end position="332"/>
    </location>
</feature>
<feature type="compositionally biased region" description="Acidic residues" evidence="2">
    <location>
        <begin position="777"/>
        <end position="796"/>
    </location>
</feature>
<comment type="caution">
    <text evidence="3">The sequence shown here is derived from an EMBL/GenBank/DDBJ whole genome shotgun (WGS) entry which is preliminary data.</text>
</comment>
<feature type="compositionally biased region" description="Low complexity" evidence="2">
    <location>
        <begin position="1"/>
        <end position="29"/>
    </location>
</feature>
<dbReference type="VEuPathDB" id="FungiDB:TREMEDRAFT_58587"/>
<feature type="region of interest" description="Disordered" evidence="2">
    <location>
        <begin position="752"/>
        <end position="815"/>
    </location>
</feature>
<feature type="compositionally biased region" description="Polar residues" evidence="2">
    <location>
        <begin position="309"/>
        <end position="321"/>
    </location>
</feature>
<sequence length="815" mass="91532">MSAARRFSSRASTLLHSSSQSSHRPSVSTTNRSLSSAGEKPDKRTGRNVTITDATTTDNASWDLADLEGIANQAIQTRRFNRAPLKPRPSSAHPPKNLPANQSSSRSRFPGLNMSIEPGLQNILKKAQPLPILSPNSFQSPVALSKQPTPPHRNKRPSTPSPPAHKSRPLHPPTDPYILSERLKTHIKRSFPKPTQADFDVAMSMVYNAPPQMATAPVWGALLTFLGREGRLDTMWRTFNDMKKRGIRPTPYTFTILLNAYAHVPNSYLPRSSRTQSAMLTPRTRDRVQLIYDQYQQYLKRSLAAASEPSETAKATSSKSRSVGGDDSKQIPRQIDIAPTNAYLKFLARYDLLEEMQQTFLQMPTEGPLAPDALTYMIMLRPLNFVKKSPDLEDSSHTPPLNVIGEKVRPLIDQALRQAARMAPVSLIDSTLAQKIILDLSTGRRADQQLSVKLIEILYDFDHHPQVRAIISRHEVDDQVVPHGLDRIQKLPITSEDAMVIMQALSTVSNSSASQVARLFLQSSHIGSLSDEFLTHSIQHLSQTGDIESVMSIFNSYQPTAPWPHSAYVNGIFAARWAQGHADFESALEILRRCIHLPPGVEHGSVDEQYQWKHPNGERVDVRGTEWKITEPYRADCKSISFFFKCALARGHKEMRQALEVLLYIGTDILFKLRYGRETPLDLLHPSTSLSTATLIKAKWQIDLAQDIIMVVERLEGKLEGDKKQQILGLKREMETLLARVKEVWASKARDLREDREQSKRMERSPGPNRRTSQEKDEMDFEDDFDDDRLEDDEGGGGDRGLAGSRGRRSYGQGS</sequence>
<evidence type="ECO:0008006" key="5">
    <source>
        <dbReference type="Google" id="ProtNLM"/>
    </source>
</evidence>
<dbReference type="NCBIfam" id="TIGR00756">
    <property type="entry name" value="PPR"/>
    <property type="match status" value="1"/>
</dbReference>
<feature type="compositionally biased region" description="Low complexity" evidence="2">
    <location>
        <begin position="802"/>
        <end position="815"/>
    </location>
</feature>
<evidence type="ECO:0000256" key="2">
    <source>
        <dbReference type="SAM" id="MobiDB-lite"/>
    </source>
</evidence>
<dbReference type="PANTHER" id="PTHR47938">
    <property type="entry name" value="RESPIRATORY COMPLEX I CHAPERONE (CIA84), PUTATIVE (AFU_ORTHOLOGUE AFUA_2G06020)-RELATED"/>
    <property type="match status" value="1"/>
</dbReference>
<dbReference type="AlphaFoldDB" id="A0A4Q1BBI1"/>
<dbReference type="Pfam" id="PF13041">
    <property type="entry name" value="PPR_2"/>
    <property type="match status" value="1"/>
</dbReference>
<dbReference type="InterPro" id="IPR011990">
    <property type="entry name" value="TPR-like_helical_dom_sf"/>
</dbReference>
<gene>
    <name evidence="3" type="ORF">M231_06610</name>
</gene>
<dbReference type="GO" id="GO:0005739">
    <property type="term" value="C:mitochondrion"/>
    <property type="evidence" value="ECO:0007669"/>
    <property type="project" value="TreeGrafter"/>
</dbReference>
<dbReference type="GO" id="GO:0140053">
    <property type="term" value="P:mitochondrial gene expression"/>
    <property type="evidence" value="ECO:0007669"/>
    <property type="project" value="TreeGrafter"/>
</dbReference>
<name>A0A4Q1BBI1_TREME</name>
<reference evidence="3 4" key="1">
    <citation type="submission" date="2016-06" db="EMBL/GenBank/DDBJ databases">
        <title>Evolution of pathogenesis and genome organization in the Tremellales.</title>
        <authorList>
            <person name="Cuomo C."/>
            <person name="Litvintseva A."/>
            <person name="Heitman J."/>
            <person name="Chen Y."/>
            <person name="Sun S."/>
            <person name="Springer D."/>
            <person name="Dromer F."/>
            <person name="Young S."/>
            <person name="Zeng Q."/>
            <person name="Chapman S."/>
            <person name="Gujja S."/>
            <person name="Saif S."/>
            <person name="Birren B."/>
        </authorList>
    </citation>
    <scope>NUCLEOTIDE SEQUENCE [LARGE SCALE GENOMIC DNA]</scope>
    <source>
        <strain evidence="3 4">ATCC 28783</strain>
    </source>
</reference>
<accession>A0A4Q1BBI1</accession>
<organism evidence="3 4">
    <name type="scientific">Tremella mesenterica</name>
    <name type="common">Jelly fungus</name>
    <dbReference type="NCBI Taxonomy" id="5217"/>
    <lineage>
        <taxon>Eukaryota</taxon>
        <taxon>Fungi</taxon>
        <taxon>Dikarya</taxon>
        <taxon>Basidiomycota</taxon>
        <taxon>Agaricomycotina</taxon>
        <taxon>Tremellomycetes</taxon>
        <taxon>Tremellales</taxon>
        <taxon>Tremellaceae</taxon>
        <taxon>Tremella</taxon>
    </lineage>
</organism>
<dbReference type="Gene3D" id="1.25.40.10">
    <property type="entry name" value="Tetratricopeptide repeat domain"/>
    <property type="match status" value="1"/>
</dbReference>
<dbReference type="EMBL" id="SDIL01000108">
    <property type="protein sequence ID" value="RXK36119.1"/>
    <property type="molecule type" value="Genomic_DNA"/>
</dbReference>
<evidence type="ECO:0000313" key="4">
    <source>
        <dbReference type="Proteomes" id="UP000289152"/>
    </source>
</evidence>
<feature type="region of interest" description="Disordered" evidence="2">
    <location>
        <begin position="131"/>
        <end position="177"/>
    </location>
</feature>
<feature type="repeat" description="PPR" evidence="1">
    <location>
        <begin position="215"/>
        <end position="249"/>
    </location>
</feature>
<protein>
    <recommendedName>
        <fullName evidence="5">Pentatricopeptide repeat protein</fullName>
    </recommendedName>
</protein>
<keyword evidence="4" id="KW-1185">Reference proteome</keyword>
<dbReference type="OrthoDB" id="185373at2759"/>
<dbReference type="InParanoid" id="A0A4Q1BBI1"/>
<proteinExistence type="predicted"/>
<feature type="compositionally biased region" description="Basic and acidic residues" evidence="2">
    <location>
        <begin position="752"/>
        <end position="764"/>
    </location>
</feature>
<feature type="region of interest" description="Disordered" evidence="2">
    <location>
        <begin position="1"/>
        <end position="55"/>
    </location>
</feature>
<dbReference type="PROSITE" id="PS51375">
    <property type="entry name" value="PPR"/>
    <property type="match status" value="1"/>
</dbReference>
<dbReference type="InterPro" id="IPR002885">
    <property type="entry name" value="PPR_rpt"/>
</dbReference>
<dbReference type="PANTHER" id="PTHR47938:SF35">
    <property type="entry name" value="PENTATRICOPEPTIDE REPEAT-CONTAINING PROTEIN 4, MITOCHONDRIAL-RELATED"/>
    <property type="match status" value="1"/>
</dbReference>
<dbReference type="GO" id="GO:0003729">
    <property type="term" value="F:mRNA binding"/>
    <property type="evidence" value="ECO:0007669"/>
    <property type="project" value="TreeGrafter"/>
</dbReference>
<feature type="region of interest" description="Disordered" evidence="2">
    <location>
        <begin position="84"/>
        <end position="114"/>
    </location>
</feature>
<evidence type="ECO:0000313" key="3">
    <source>
        <dbReference type="EMBL" id="RXK36119.1"/>
    </source>
</evidence>
<dbReference type="Proteomes" id="UP000289152">
    <property type="component" value="Unassembled WGS sequence"/>
</dbReference>
<evidence type="ECO:0000256" key="1">
    <source>
        <dbReference type="PROSITE-ProRule" id="PRU00708"/>
    </source>
</evidence>